<gene>
    <name evidence="2" type="ORF">PC115_g20159</name>
</gene>
<dbReference type="AlphaFoldDB" id="A0A8T1AQX7"/>
<dbReference type="VEuPathDB" id="FungiDB:PC110_g17665"/>
<protein>
    <submittedName>
        <fullName evidence="2">Uncharacterized protein</fullName>
    </submittedName>
</protein>
<evidence type="ECO:0000313" key="3">
    <source>
        <dbReference type="Proteomes" id="UP000774804"/>
    </source>
</evidence>
<comment type="caution">
    <text evidence="2">The sequence shown here is derived from an EMBL/GenBank/DDBJ whole genome shotgun (WGS) entry which is preliminary data.</text>
</comment>
<dbReference type="EMBL" id="RCMI01001237">
    <property type="protein sequence ID" value="KAG2888072.1"/>
    <property type="molecule type" value="Genomic_DNA"/>
</dbReference>
<evidence type="ECO:0000256" key="1">
    <source>
        <dbReference type="SAM" id="MobiDB-lite"/>
    </source>
</evidence>
<evidence type="ECO:0000313" key="2">
    <source>
        <dbReference type="EMBL" id="KAG2888072.1"/>
    </source>
</evidence>
<dbReference type="Proteomes" id="UP000774804">
    <property type="component" value="Unassembled WGS sequence"/>
</dbReference>
<feature type="compositionally biased region" description="Low complexity" evidence="1">
    <location>
        <begin position="85"/>
        <end position="94"/>
    </location>
</feature>
<feature type="region of interest" description="Disordered" evidence="1">
    <location>
        <begin position="64"/>
        <end position="94"/>
    </location>
</feature>
<name>A0A8T1AQX7_9STRA</name>
<organism evidence="2 3">
    <name type="scientific">Phytophthora cactorum</name>
    <dbReference type="NCBI Taxonomy" id="29920"/>
    <lineage>
        <taxon>Eukaryota</taxon>
        <taxon>Sar</taxon>
        <taxon>Stramenopiles</taxon>
        <taxon>Oomycota</taxon>
        <taxon>Peronosporomycetes</taxon>
        <taxon>Peronosporales</taxon>
        <taxon>Peronosporaceae</taxon>
        <taxon>Phytophthora</taxon>
    </lineage>
</organism>
<reference evidence="2" key="1">
    <citation type="submission" date="2018-10" db="EMBL/GenBank/DDBJ databases">
        <title>Effector identification in a new, highly contiguous assembly of the strawberry crown rot pathogen Phytophthora cactorum.</title>
        <authorList>
            <person name="Armitage A.D."/>
            <person name="Nellist C.F."/>
            <person name="Bates H."/>
            <person name="Vickerstaff R.J."/>
            <person name="Harrison R.J."/>
        </authorList>
    </citation>
    <scope>NUCLEOTIDE SEQUENCE</scope>
    <source>
        <strain evidence="2">4032</strain>
    </source>
</reference>
<accession>A0A8T1AQX7</accession>
<proteinExistence type="predicted"/>
<sequence>MPAGMMGETWQTCDVDSKTRGRNYHEAAASQVFTDYSATRFRRIQCSRSTGEWSVAVVKAYPTDIFDGNDRTRPNDPQEGGGDGSSSDDPLSDR</sequence>